<evidence type="ECO:0000256" key="1">
    <source>
        <dbReference type="SAM" id="Phobius"/>
    </source>
</evidence>
<gene>
    <name evidence="2" type="ORF">ABT39_MTgene5862</name>
</gene>
<feature type="transmembrane region" description="Helical" evidence="1">
    <location>
        <begin position="35"/>
        <end position="60"/>
    </location>
</feature>
<reference evidence="2" key="1">
    <citation type="journal article" date="2015" name="Genome Biol. Evol.">
        <title>Organellar Genomes of White Spruce (Picea glauca): Assembly and Annotation.</title>
        <authorList>
            <person name="Jackman S.D."/>
            <person name="Warren R.L."/>
            <person name="Gibb E.A."/>
            <person name="Vandervalk B.P."/>
            <person name="Mohamadi H."/>
            <person name="Chu J."/>
            <person name="Raymond A."/>
            <person name="Pleasance S."/>
            <person name="Coope R."/>
            <person name="Wildung M.R."/>
            <person name="Ritland C.E."/>
            <person name="Bousquet J."/>
            <person name="Jones S.J."/>
            <person name="Bohlmann J."/>
            <person name="Birol I."/>
        </authorList>
    </citation>
    <scope>NUCLEOTIDE SEQUENCE [LARGE SCALE GENOMIC DNA]</scope>
    <source>
        <tissue evidence="2">Flushing bud</tissue>
    </source>
</reference>
<dbReference type="EMBL" id="LKAM01000007">
    <property type="protein sequence ID" value="KUM47675.1"/>
    <property type="molecule type" value="Genomic_DNA"/>
</dbReference>
<keyword evidence="1" id="KW-1133">Transmembrane helix</keyword>
<keyword evidence="2" id="KW-0496">Mitochondrion</keyword>
<organism evidence="2">
    <name type="scientific">Picea glauca</name>
    <name type="common">White spruce</name>
    <name type="synonym">Pinus glauca</name>
    <dbReference type="NCBI Taxonomy" id="3330"/>
    <lineage>
        <taxon>Eukaryota</taxon>
        <taxon>Viridiplantae</taxon>
        <taxon>Streptophyta</taxon>
        <taxon>Embryophyta</taxon>
        <taxon>Tracheophyta</taxon>
        <taxon>Spermatophyta</taxon>
        <taxon>Pinopsida</taxon>
        <taxon>Pinidae</taxon>
        <taxon>Conifers I</taxon>
        <taxon>Pinales</taxon>
        <taxon>Pinaceae</taxon>
        <taxon>Picea</taxon>
    </lineage>
</organism>
<evidence type="ECO:0000313" key="2">
    <source>
        <dbReference type="EMBL" id="KUM47675.1"/>
    </source>
</evidence>
<keyword evidence="1" id="KW-0472">Membrane</keyword>
<keyword evidence="1" id="KW-0812">Transmembrane</keyword>
<sequence>MSATYRCGSYLMSTGILYTPVHPIQSFLLSLAQRWLCLSLVFSCTLISFKVTIIHLSWIFSFDRKAQPALSPGL</sequence>
<protein>
    <submittedName>
        <fullName evidence="2">Uncharacterized protein</fullName>
    </submittedName>
</protein>
<geneLocation type="mitochondrion" evidence="2"/>
<name>A0A117NH08_PICGL</name>
<dbReference type="AlphaFoldDB" id="A0A117NH08"/>
<proteinExistence type="predicted"/>
<comment type="caution">
    <text evidence="2">The sequence shown here is derived from an EMBL/GenBank/DDBJ whole genome shotgun (WGS) entry which is preliminary data.</text>
</comment>
<accession>A0A117NH08</accession>